<feature type="transmembrane region" description="Helical" evidence="7">
    <location>
        <begin position="135"/>
        <end position="154"/>
    </location>
</feature>
<dbReference type="GO" id="GO:0098717">
    <property type="term" value="P:pantothenate import across plasma membrane"/>
    <property type="evidence" value="ECO:0007669"/>
    <property type="project" value="TreeGrafter"/>
</dbReference>
<evidence type="ECO:0000313" key="8">
    <source>
        <dbReference type="EMBL" id="GMG29700.1"/>
    </source>
</evidence>
<keyword evidence="4 7" id="KW-1133">Transmembrane helix</keyword>
<evidence type="ECO:0000256" key="6">
    <source>
        <dbReference type="ARBA" id="ARBA00037968"/>
    </source>
</evidence>
<evidence type="ECO:0000256" key="4">
    <source>
        <dbReference type="ARBA" id="ARBA00022989"/>
    </source>
</evidence>
<comment type="subcellular location">
    <subcellularLocation>
        <location evidence="1">Membrane</location>
        <topology evidence="1">Multi-pass membrane protein</topology>
    </subcellularLocation>
</comment>
<evidence type="ECO:0000256" key="2">
    <source>
        <dbReference type="ARBA" id="ARBA00022448"/>
    </source>
</evidence>
<dbReference type="Pfam" id="PF07690">
    <property type="entry name" value="MFS_1"/>
    <property type="match status" value="1"/>
</dbReference>
<gene>
    <name evidence="8" type="ORF">Amon01_000375100</name>
</gene>
<feature type="transmembrane region" description="Helical" evidence="7">
    <location>
        <begin position="199"/>
        <end position="217"/>
    </location>
</feature>
<dbReference type="GO" id="GO:0015233">
    <property type="term" value="F:pantothenate transmembrane transporter activity"/>
    <property type="evidence" value="ECO:0007669"/>
    <property type="project" value="TreeGrafter"/>
</dbReference>
<dbReference type="AlphaFoldDB" id="A0A9W6YS01"/>
<dbReference type="InterPro" id="IPR036259">
    <property type="entry name" value="MFS_trans_sf"/>
</dbReference>
<keyword evidence="2" id="KW-0813">Transport</keyword>
<feature type="transmembrane region" description="Helical" evidence="7">
    <location>
        <begin position="106"/>
        <end position="123"/>
    </location>
</feature>
<evidence type="ECO:0000256" key="3">
    <source>
        <dbReference type="ARBA" id="ARBA00022692"/>
    </source>
</evidence>
<dbReference type="EMBL" id="BSXU01001659">
    <property type="protein sequence ID" value="GMG29700.1"/>
    <property type="molecule type" value="Genomic_DNA"/>
</dbReference>
<comment type="caution">
    <text evidence="8">The sequence shown here is derived from an EMBL/GenBank/DDBJ whole genome shotgun (WGS) entry which is preliminary data.</text>
</comment>
<name>A0A9W6YS01_AMBMO</name>
<dbReference type="Gene3D" id="1.20.1250.20">
    <property type="entry name" value="MFS general substrate transporter like domains"/>
    <property type="match status" value="1"/>
</dbReference>
<keyword evidence="5 7" id="KW-0472">Membrane</keyword>
<evidence type="ECO:0000313" key="9">
    <source>
        <dbReference type="Proteomes" id="UP001165063"/>
    </source>
</evidence>
<protein>
    <submittedName>
        <fullName evidence="8">Unnamed protein product</fullName>
    </submittedName>
</protein>
<dbReference type="GO" id="GO:0005886">
    <property type="term" value="C:plasma membrane"/>
    <property type="evidence" value="ECO:0007669"/>
    <property type="project" value="TreeGrafter"/>
</dbReference>
<evidence type="ECO:0000256" key="5">
    <source>
        <dbReference type="ARBA" id="ARBA00023136"/>
    </source>
</evidence>
<dbReference type="PANTHER" id="PTHR43791">
    <property type="entry name" value="PERMEASE-RELATED"/>
    <property type="match status" value="1"/>
</dbReference>
<dbReference type="SUPFAM" id="SSF103473">
    <property type="entry name" value="MFS general substrate transporter"/>
    <property type="match status" value="1"/>
</dbReference>
<dbReference type="PANTHER" id="PTHR43791:SF4">
    <property type="entry name" value="PANTOTHENATE TRANSPORTER FEN2"/>
    <property type="match status" value="1"/>
</dbReference>
<keyword evidence="9" id="KW-1185">Reference proteome</keyword>
<accession>A0A9W6YS01</accession>
<comment type="similarity">
    <text evidence="6">Belongs to the major facilitator superfamily. Allantoate permease family.</text>
</comment>
<feature type="transmembrane region" description="Helical" evidence="7">
    <location>
        <begin position="166"/>
        <end position="187"/>
    </location>
</feature>
<reference evidence="8" key="1">
    <citation type="submission" date="2023-04" db="EMBL/GenBank/DDBJ databases">
        <title>Ambrosiozyma monospora NBRC 1965.</title>
        <authorList>
            <person name="Ichikawa N."/>
            <person name="Sato H."/>
            <person name="Tonouchi N."/>
        </authorList>
    </citation>
    <scope>NUCLEOTIDE SEQUENCE</scope>
    <source>
        <strain evidence="8">NBRC 1965</strain>
    </source>
</reference>
<dbReference type="Proteomes" id="UP001165063">
    <property type="component" value="Unassembled WGS sequence"/>
</dbReference>
<dbReference type="OrthoDB" id="3639251at2759"/>
<feature type="transmembrane region" description="Helical" evidence="7">
    <location>
        <begin position="79"/>
        <end position="99"/>
    </location>
</feature>
<sequence length="231" mass="26757">MSTEHNSTLQPILKIKHALWGKPPANPKEAQLLRKIDWFVLSFVCLNYWVNYLDRSNFANAYVSGLKEDLQMHGYEYNIVNSVFTVGYIIGMIPNNLVLLRVKPRYWLTICSLSWSILVLSIYKCTNYKQLCCVRFFLAFFESSTFAGTHLILGNWYKDTELTKRSAVFTCSGLIGSMFSGFMQSAIHESMDQVRGLAGWQWLFIIDFAITVPINCLREPMSRLRNSIWMF</sequence>
<evidence type="ECO:0000256" key="7">
    <source>
        <dbReference type="SAM" id="Phobius"/>
    </source>
</evidence>
<dbReference type="FunFam" id="1.20.1250.20:FF:000065">
    <property type="entry name" value="Putative MFS pantothenate transporter"/>
    <property type="match status" value="1"/>
</dbReference>
<proteinExistence type="inferred from homology"/>
<keyword evidence="3 7" id="KW-0812">Transmembrane</keyword>
<dbReference type="InterPro" id="IPR011701">
    <property type="entry name" value="MFS"/>
</dbReference>
<organism evidence="8 9">
    <name type="scientific">Ambrosiozyma monospora</name>
    <name type="common">Yeast</name>
    <name type="synonym">Endomycopsis monosporus</name>
    <dbReference type="NCBI Taxonomy" id="43982"/>
    <lineage>
        <taxon>Eukaryota</taxon>
        <taxon>Fungi</taxon>
        <taxon>Dikarya</taxon>
        <taxon>Ascomycota</taxon>
        <taxon>Saccharomycotina</taxon>
        <taxon>Pichiomycetes</taxon>
        <taxon>Pichiales</taxon>
        <taxon>Pichiaceae</taxon>
        <taxon>Ambrosiozyma</taxon>
    </lineage>
</organism>
<evidence type="ECO:0000256" key="1">
    <source>
        <dbReference type="ARBA" id="ARBA00004141"/>
    </source>
</evidence>